<keyword evidence="1" id="KW-0732">Signal</keyword>
<dbReference type="EMBL" id="JAIWYP010000005">
    <property type="protein sequence ID" value="KAH3826620.1"/>
    <property type="molecule type" value="Genomic_DNA"/>
</dbReference>
<organism evidence="2 3">
    <name type="scientific">Dreissena polymorpha</name>
    <name type="common">Zebra mussel</name>
    <name type="synonym">Mytilus polymorpha</name>
    <dbReference type="NCBI Taxonomy" id="45954"/>
    <lineage>
        <taxon>Eukaryota</taxon>
        <taxon>Metazoa</taxon>
        <taxon>Spiralia</taxon>
        <taxon>Lophotrochozoa</taxon>
        <taxon>Mollusca</taxon>
        <taxon>Bivalvia</taxon>
        <taxon>Autobranchia</taxon>
        <taxon>Heteroconchia</taxon>
        <taxon>Euheterodonta</taxon>
        <taxon>Imparidentia</taxon>
        <taxon>Neoheterodontei</taxon>
        <taxon>Myida</taxon>
        <taxon>Dreissenoidea</taxon>
        <taxon>Dreissenidae</taxon>
        <taxon>Dreissena</taxon>
    </lineage>
</organism>
<evidence type="ECO:0000313" key="3">
    <source>
        <dbReference type="Proteomes" id="UP000828390"/>
    </source>
</evidence>
<proteinExistence type="predicted"/>
<reference evidence="2" key="2">
    <citation type="submission" date="2020-11" db="EMBL/GenBank/DDBJ databases">
        <authorList>
            <person name="McCartney M.A."/>
            <person name="Auch B."/>
            <person name="Kono T."/>
            <person name="Mallez S."/>
            <person name="Becker A."/>
            <person name="Gohl D.M."/>
            <person name="Silverstein K.A.T."/>
            <person name="Koren S."/>
            <person name="Bechman K.B."/>
            <person name="Herman A."/>
            <person name="Abrahante J.E."/>
            <person name="Garbe J."/>
        </authorList>
    </citation>
    <scope>NUCLEOTIDE SEQUENCE</scope>
    <source>
        <strain evidence="2">Duluth1</strain>
        <tissue evidence="2">Whole animal</tissue>
    </source>
</reference>
<dbReference type="AlphaFoldDB" id="A0A9D4H355"/>
<keyword evidence="3" id="KW-1185">Reference proteome</keyword>
<reference evidence="2" key="1">
    <citation type="journal article" date="2019" name="bioRxiv">
        <title>The Genome of the Zebra Mussel, Dreissena polymorpha: A Resource for Invasive Species Research.</title>
        <authorList>
            <person name="McCartney M.A."/>
            <person name="Auch B."/>
            <person name="Kono T."/>
            <person name="Mallez S."/>
            <person name="Zhang Y."/>
            <person name="Obille A."/>
            <person name="Becker A."/>
            <person name="Abrahante J.E."/>
            <person name="Garbe J."/>
            <person name="Badalamenti J.P."/>
            <person name="Herman A."/>
            <person name="Mangelson H."/>
            <person name="Liachko I."/>
            <person name="Sullivan S."/>
            <person name="Sone E.D."/>
            <person name="Koren S."/>
            <person name="Silverstein K.A.T."/>
            <person name="Beckman K.B."/>
            <person name="Gohl D.M."/>
        </authorList>
    </citation>
    <scope>NUCLEOTIDE SEQUENCE</scope>
    <source>
        <strain evidence="2">Duluth1</strain>
        <tissue evidence="2">Whole animal</tissue>
    </source>
</reference>
<dbReference type="Proteomes" id="UP000828390">
    <property type="component" value="Unassembled WGS sequence"/>
</dbReference>
<feature type="chain" id="PRO_5038911186" evidence="1">
    <location>
        <begin position="25"/>
        <end position="141"/>
    </location>
</feature>
<evidence type="ECO:0000256" key="1">
    <source>
        <dbReference type="SAM" id="SignalP"/>
    </source>
</evidence>
<gene>
    <name evidence="2" type="ORF">DPMN_128529</name>
</gene>
<accession>A0A9D4H355</accession>
<feature type="signal peptide" evidence="1">
    <location>
        <begin position="1"/>
        <end position="24"/>
    </location>
</feature>
<protein>
    <submittedName>
        <fullName evidence="2">Uncharacterized protein</fullName>
    </submittedName>
</protein>
<comment type="caution">
    <text evidence="2">The sequence shown here is derived from an EMBL/GenBank/DDBJ whole genome shotgun (WGS) entry which is preliminary data.</text>
</comment>
<sequence length="141" mass="15762">MMLLLTMMMMNMIMLLLIEEEHKAVPSACVRDAVAVRVKVLGNRVIVSRDVAGTGYLPSFITTLVDLQLLPVVSLNFSASIMYGQIAHLCARQGLMSESVAVCDRVLKEAQQLKMDYETKLSSLSVNRNLTRNFVNLQTFH</sequence>
<name>A0A9D4H355_DREPO</name>
<evidence type="ECO:0000313" key="2">
    <source>
        <dbReference type="EMBL" id="KAH3826620.1"/>
    </source>
</evidence>